<sequence>MTSSLFPDSSEFIKRDTRKTRWAIPYHSECLNARTHVLLGQNGDSLDGKSVFDAASHIGTLSYAALQLGANHVRGVDSEARTITTANELFEHHGITKDRYRFEVGDVLEFLEEAGPNAFDTVLCFGMLYYTAEPYRLLKLMCRAARNCVLIDTFTAKYAALTGKDAAHILPNVTDETWQLPTLITTLTQSAKKDYTLPESFPYKDNPVSLTAFPTESLLELWFDSLGGTYRKLDWSAYKTRDCSWRDLMTPDQKKSSHWADVYTAGVRVAYRLDLKS</sequence>
<evidence type="ECO:0000313" key="2">
    <source>
        <dbReference type="EMBL" id="QPJ62264.1"/>
    </source>
</evidence>
<dbReference type="GO" id="GO:0008168">
    <property type="term" value="F:methyltransferase activity"/>
    <property type="evidence" value="ECO:0007669"/>
    <property type="project" value="UniProtKB-KW"/>
</dbReference>
<dbReference type="CDD" id="cd02440">
    <property type="entry name" value="AdoMet_MTases"/>
    <property type="match status" value="1"/>
</dbReference>
<evidence type="ECO:0000313" key="3">
    <source>
        <dbReference type="Proteomes" id="UP000594688"/>
    </source>
</evidence>
<dbReference type="InterPro" id="IPR025714">
    <property type="entry name" value="Methyltranfer_dom"/>
</dbReference>
<dbReference type="Proteomes" id="UP000594688">
    <property type="component" value="Chromosome"/>
</dbReference>
<dbReference type="KEGG" id="nli:G3M70_10430"/>
<dbReference type="EMBL" id="CP048685">
    <property type="protein sequence ID" value="QPJ62264.1"/>
    <property type="molecule type" value="Genomic_DNA"/>
</dbReference>
<dbReference type="Gene3D" id="3.40.50.150">
    <property type="entry name" value="Vaccinia Virus protein VP39"/>
    <property type="match status" value="1"/>
</dbReference>
<accession>A0A7T0BWG0</accession>
<reference evidence="2 3" key="1">
    <citation type="submission" date="2020-02" db="EMBL/GenBank/DDBJ databases">
        <title>Genomic and physiological characterization of two novel Nitrospinaceae genera.</title>
        <authorList>
            <person name="Mueller A.J."/>
            <person name="Jung M.-Y."/>
            <person name="Strachan C.R."/>
            <person name="Herbold C.W."/>
            <person name="Kirkegaard R.H."/>
            <person name="Daims H."/>
        </authorList>
    </citation>
    <scope>NUCLEOTIDE SEQUENCE [LARGE SCALE GENOMIC DNA]</scope>
    <source>
        <strain evidence="2">EB</strain>
    </source>
</reference>
<dbReference type="AlphaFoldDB" id="A0A7T0BWG0"/>
<gene>
    <name evidence="2" type="ORF">G3M70_10430</name>
</gene>
<proteinExistence type="predicted"/>
<dbReference type="SUPFAM" id="SSF53335">
    <property type="entry name" value="S-adenosyl-L-methionine-dependent methyltransferases"/>
    <property type="match status" value="1"/>
</dbReference>
<organism evidence="2 3">
    <name type="scientific">Candidatus Nitronauta litoralis</name>
    <dbReference type="NCBI Taxonomy" id="2705533"/>
    <lineage>
        <taxon>Bacteria</taxon>
        <taxon>Pseudomonadati</taxon>
        <taxon>Nitrospinota/Tectimicrobiota group</taxon>
        <taxon>Nitrospinota</taxon>
        <taxon>Nitrospinia</taxon>
        <taxon>Nitrospinales</taxon>
        <taxon>Nitrospinaceae</taxon>
        <taxon>Candidatus Nitronauta</taxon>
    </lineage>
</organism>
<dbReference type="GO" id="GO:0032259">
    <property type="term" value="P:methylation"/>
    <property type="evidence" value="ECO:0007669"/>
    <property type="project" value="UniProtKB-KW"/>
</dbReference>
<keyword evidence="2" id="KW-0808">Transferase</keyword>
<protein>
    <submittedName>
        <fullName evidence="2">Methyltransferase domain-containing protein</fullName>
    </submittedName>
</protein>
<name>A0A7T0BWG0_9BACT</name>
<keyword evidence="2" id="KW-0489">Methyltransferase</keyword>
<dbReference type="InterPro" id="IPR029063">
    <property type="entry name" value="SAM-dependent_MTases_sf"/>
</dbReference>
<feature type="domain" description="Methyltransferase" evidence="1">
    <location>
        <begin position="47"/>
        <end position="146"/>
    </location>
</feature>
<evidence type="ECO:0000259" key="1">
    <source>
        <dbReference type="Pfam" id="PF13847"/>
    </source>
</evidence>
<dbReference type="Pfam" id="PF13847">
    <property type="entry name" value="Methyltransf_31"/>
    <property type="match status" value="1"/>
</dbReference>